<evidence type="ECO:0008006" key="3">
    <source>
        <dbReference type="Google" id="ProtNLM"/>
    </source>
</evidence>
<evidence type="ECO:0000313" key="1">
    <source>
        <dbReference type="EMBL" id="VEP15664.1"/>
    </source>
</evidence>
<keyword evidence="2" id="KW-1185">Reference proteome</keyword>
<reference evidence="1 2" key="1">
    <citation type="submission" date="2019-01" db="EMBL/GenBank/DDBJ databases">
        <authorList>
            <person name="Brito A."/>
        </authorList>
    </citation>
    <scope>NUCLEOTIDE SEQUENCE [LARGE SCALE GENOMIC DNA]</scope>
    <source>
        <strain evidence="1">1</strain>
    </source>
</reference>
<dbReference type="EMBL" id="CAACVJ010000289">
    <property type="protein sequence ID" value="VEP15664.1"/>
    <property type="molecule type" value="Genomic_DNA"/>
</dbReference>
<accession>A0A563VW27</accession>
<protein>
    <recommendedName>
        <fullName evidence="3">EcsC family protein</fullName>
    </recommendedName>
</protein>
<sequence>MSQKMSSENFFTEAINTISNLTDTLTTEAQNFLEQSTISTGQTLEWIASNPVLKSADNIIGLDWIMTFLGQVDTSKIQATVKSLKVEYPNETPNQIAHRLIVQKAFAGGRLGLITNIIPPIAALFLGVELIATTKLQTEMVYEIAAAYGLDLNEPARRGEVLAIFGLSLGADVLKTGLSVVEIIPGIGAVVGASTNAAMLYVLGQTACRFYEGKANETNVLLMQQETEHDWQIALQQSKIMDRILAHMVRVSCPKQDWAEILPTIKDISPSSVTTIAENLEQPQDLSILLEQLIPPFAPLTLNRCYDIAKSNGEITLEEQKVLSQIAIRFHLDLTTLN</sequence>
<name>A0A563VW27_9CYAN</name>
<dbReference type="RefSeq" id="WP_246142013.1">
    <property type="nucleotide sequence ID" value="NZ_LR214095.1"/>
</dbReference>
<proteinExistence type="predicted"/>
<dbReference type="AlphaFoldDB" id="A0A563VW27"/>
<dbReference type="Proteomes" id="UP000320055">
    <property type="component" value="Unassembled WGS sequence"/>
</dbReference>
<evidence type="ECO:0000313" key="2">
    <source>
        <dbReference type="Proteomes" id="UP000320055"/>
    </source>
</evidence>
<gene>
    <name evidence="1" type="ORF">H1P_3590004</name>
</gene>
<organism evidence="1 2">
    <name type="scientific">Hyella patelloides LEGE 07179</name>
    <dbReference type="NCBI Taxonomy" id="945734"/>
    <lineage>
        <taxon>Bacteria</taxon>
        <taxon>Bacillati</taxon>
        <taxon>Cyanobacteriota</taxon>
        <taxon>Cyanophyceae</taxon>
        <taxon>Pleurocapsales</taxon>
        <taxon>Hyellaceae</taxon>
        <taxon>Hyella</taxon>
    </lineage>
</organism>